<dbReference type="EMBL" id="BAAAGS010000023">
    <property type="protein sequence ID" value="GAA0533844.1"/>
    <property type="molecule type" value="Genomic_DNA"/>
</dbReference>
<evidence type="ECO:0000256" key="1">
    <source>
        <dbReference type="ARBA" id="ARBA00005791"/>
    </source>
</evidence>
<dbReference type="PANTHER" id="PTHR13887:SF14">
    <property type="entry name" value="DISULFIDE BOND FORMATION PROTEIN D"/>
    <property type="match status" value="1"/>
</dbReference>
<sequence length="236" mass="25554">MSKKYAKRGISINAVLTAVVVLVAVCVIGGVLLLHGAGPGTASGASLRKPGSNTLTEAPGEKVTVVEFLDYQCPSCASYYDNVIKQLEQDYTGRIDFVTRDFPLPVHALAVPAAKAAEAAAMQGKYREMYHALYDGYESWAVAADGSSISQDVSAARARFDEFAMRIGLDLERFHRDMASPQVMSKIEQDRSDGAKAGVNGTPTFFINGELFEPSGRTYDEVSKQFRTEIDGILAR</sequence>
<protein>
    <recommendedName>
        <fullName evidence="6">Thioredoxin domain-containing protein</fullName>
    </recommendedName>
</protein>
<keyword evidence="3" id="KW-0560">Oxidoreductase</keyword>
<evidence type="ECO:0000256" key="4">
    <source>
        <dbReference type="ARBA" id="ARBA00023157"/>
    </source>
</evidence>
<name>A0ABP3N2B3_SACER</name>
<comment type="similarity">
    <text evidence="1">Belongs to the thioredoxin family. DsbA subfamily.</text>
</comment>
<evidence type="ECO:0000313" key="7">
    <source>
        <dbReference type="EMBL" id="GAA0533844.1"/>
    </source>
</evidence>
<evidence type="ECO:0000256" key="5">
    <source>
        <dbReference type="ARBA" id="ARBA00023284"/>
    </source>
</evidence>
<evidence type="ECO:0000256" key="3">
    <source>
        <dbReference type="ARBA" id="ARBA00023002"/>
    </source>
</evidence>
<gene>
    <name evidence="7" type="ORF">GCM10009533_36190</name>
</gene>
<dbReference type="Proteomes" id="UP001500729">
    <property type="component" value="Unassembled WGS sequence"/>
</dbReference>
<organism evidence="7 8">
    <name type="scientific">Saccharopolyspora erythraea</name>
    <name type="common">Streptomyces erythraeus</name>
    <dbReference type="NCBI Taxonomy" id="1836"/>
    <lineage>
        <taxon>Bacteria</taxon>
        <taxon>Bacillati</taxon>
        <taxon>Actinomycetota</taxon>
        <taxon>Actinomycetes</taxon>
        <taxon>Pseudonocardiales</taxon>
        <taxon>Pseudonocardiaceae</taxon>
        <taxon>Saccharopolyspora</taxon>
    </lineage>
</organism>
<dbReference type="Pfam" id="PF13462">
    <property type="entry name" value="Thioredoxin_4"/>
    <property type="match status" value="1"/>
</dbReference>
<dbReference type="InterPro" id="IPR012336">
    <property type="entry name" value="Thioredoxin-like_fold"/>
</dbReference>
<dbReference type="InterPro" id="IPR013766">
    <property type="entry name" value="Thioredoxin_domain"/>
</dbReference>
<comment type="caution">
    <text evidence="7">The sequence shown here is derived from an EMBL/GenBank/DDBJ whole genome shotgun (WGS) entry which is preliminary data.</text>
</comment>
<keyword evidence="2" id="KW-0732">Signal</keyword>
<keyword evidence="4" id="KW-1015">Disulfide bond</keyword>
<dbReference type="PANTHER" id="PTHR13887">
    <property type="entry name" value="GLUTATHIONE S-TRANSFERASE KAPPA"/>
    <property type="match status" value="1"/>
</dbReference>
<evidence type="ECO:0000259" key="6">
    <source>
        <dbReference type="PROSITE" id="PS51352"/>
    </source>
</evidence>
<reference evidence="8" key="1">
    <citation type="journal article" date="2019" name="Int. J. Syst. Evol. Microbiol.">
        <title>The Global Catalogue of Microorganisms (GCM) 10K type strain sequencing project: providing services to taxonomists for standard genome sequencing and annotation.</title>
        <authorList>
            <consortium name="The Broad Institute Genomics Platform"/>
            <consortium name="The Broad Institute Genome Sequencing Center for Infectious Disease"/>
            <person name="Wu L."/>
            <person name="Ma J."/>
        </authorList>
    </citation>
    <scope>NUCLEOTIDE SEQUENCE [LARGE SCALE GENOMIC DNA]</scope>
    <source>
        <strain evidence="8">JCM 10303</strain>
    </source>
</reference>
<dbReference type="RefSeq" id="WP_009947273.1">
    <property type="nucleotide sequence ID" value="NZ_BAAAGS010000023.1"/>
</dbReference>
<proteinExistence type="inferred from homology"/>
<dbReference type="InterPro" id="IPR036249">
    <property type="entry name" value="Thioredoxin-like_sf"/>
</dbReference>
<accession>A0ABP3N2B3</accession>
<evidence type="ECO:0000313" key="8">
    <source>
        <dbReference type="Proteomes" id="UP001500729"/>
    </source>
</evidence>
<feature type="domain" description="Thioredoxin" evidence="6">
    <location>
        <begin position="32"/>
        <end position="235"/>
    </location>
</feature>
<dbReference type="Gene3D" id="3.40.30.10">
    <property type="entry name" value="Glutaredoxin"/>
    <property type="match status" value="1"/>
</dbReference>
<dbReference type="PROSITE" id="PS51352">
    <property type="entry name" value="THIOREDOXIN_2"/>
    <property type="match status" value="1"/>
</dbReference>
<dbReference type="SUPFAM" id="SSF52833">
    <property type="entry name" value="Thioredoxin-like"/>
    <property type="match status" value="1"/>
</dbReference>
<evidence type="ECO:0000256" key="2">
    <source>
        <dbReference type="ARBA" id="ARBA00022729"/>
    </source>
</evidence>
<keyword evidence="8" id="KW-1185">Reference proteome</keyword>
<keyword evidence="5" id="KW-0676">Redox-active center</keyword>